<protein>
    <submittedName>
        <fullName evidence="10">Cation transporter</fullName>
    </submittedName>
</protein>
<dbReference type="Proteomes" id="UP000606463">
    <property type="component" value="Unassembled WGS sequence"/>
</dbReference>
<dbReference type="InterPro" id="IPR058533">
    <property type="entry name" value="Cation_efflux_TM"/>
</dbReference>
<feature type="transmembrane region" description="Helical" evidence="7">
    <location>
        <begin position="159"/>
        <end position="178"/>
    </location>
</feature>
<evidence type="ECO:0000256" key="5">
    <source>
        <dbReference type="ARBA" id="ARBA00022989"/>
    </source>
</evidence>
<evidence type="ECO:0000259" key="9">
    <source>
        <dbReference type="Pfam" id="PF16916"/>
    </source>
</evidence>
<evidence type="ECO:0000256" key="6">
    <source>
        <dbReference type="ARBA" id="ARBA00023136"/>
    </source>
</evidence>
<evidence type="ECO:0000256" key="2">
    <source>
        <dbReference type="ARBA" id="ARBA00008114"/>
    </source>
</evidence>
<evidence type="ECO:0000313" key="11">
    <source>
        <dbReference type="Proteomes" id="UP000606463"/>
    </source>
</evidence>
<evidence type="ECO:0000256" key="7">
    <source>
        <dbReference type="SAM" id="Phobius"/>
    </source>
</evidence>
<feature type="transmembrane region" description="Helical" evidence="7">
    <location>
        <begin position="51"/>
        <end position="70"/>
    </location>
</feature>
<dbReference type="InterPro" id="IPR036837">
    <property type="entry name" value="Cation_efflux_CTD_sf"/>
</dbReference>
<evidence type="ECO:0000256" key="4">
    <source>
        <dbReference type="ARBA" id="ARBA00022692"/>
    </source>
</evidence>
<comment type="caution">
    <text evidence="10">The sequence shown here is derived from an EMBL/GenBank/DDBJ whole genome shotgun (WGS) entry which is preliminary data.</text>
</comment>
<name>A0A9D1CF26_AQUAO</name>
<dbReference type="Pfam" id="PF01545">
    <property type="entry name" value="Cation_efflux"/>
    <property type="match status" value="1"/>
</dbReference>
<evidence type="ECO:0000256" key="3">
    <source>
        <dbReference type="ARBA" id="ARBA00022448"/>
    </source>
</evidence>
<dbReference type="SUPFAM" id="SSF161111">
    <property type="entry name" value="Cation efflux protein transmembrane domain-like"/>
    <property type="match status" value="1"/>
</dbReference>
<evidence type="ECO:0000256" key="1">
    <source>
        <dbReference type="ARBA" id="ARBA00004141"/>
    </source>
</evidence>
<dbReference type="InterPro" id="IPR027469">
    <property type="entry name" value="Cation_efflux_TMD_sf"/>
</dbReference>
<dbReference type="Gene3D" id="1.20.1510.10">
    <property type="entry name" value="Cation efflux protein transmembrane domain"/>
    <property type="match status" value="1"/>
</dbReference>
<gene>
    <name evidence="10" type="ORF">EYH37_03880</name>
</gene>
<keyword evidence="3" id="KW-0813">Transport</keyword>
<comment type="similarity">
    <text evidence="2">Belongs to the cation diffusion facilitator (CDF) transporter (TC 2.A.4) family.</text>
</comment>
<feature type="transmembrane region" description="Helical" evidence="7">
    <location>
        <begin position="119"/>
        <end position="138"/>
    </location>
</feature>
<accession>A0A9D1CF26</accession>
<dbReference type="AlphaFoldDB" id="A0A9D1CF26"/>
<comment type="subcellular location">
    <subcellularLocation>
        <location evidence="1">Membrane</location>
        <topology evidence="1">Multi-pass membrane protein</topology>
    </subcellularLocation>
</comment>
<dbReference type="NCBIfam" id="TIGR01297">
    <property type="entry name" value="CDF"/>
    <property type="match status" value="1"/>
</dbReference>
<reference evidence="10" key="1">
    <citation type="journal article" date="2020" name="ISME J.">
        <title>Gammaproteobacteria mediating utilization of methyl-, sulfur- and petroleum organic compounds in deep ocean hydrothermal plumes.</title>
        <authorList>
            <person name="Zhou Z."/>
            <person name="Liu Y."/>
            <person name="Pan J."/>
            <person name="Cron B.R."/>
            <person name="Toner B.M."/>
            <person name="Anantharaman K."/>
            <person name="Breier J.A."/>
            <person name="Dick G.J."/>
            <person name="Li M."/>
        </authorList>
    </citation>
    <scope>NUCLEOTIDE SEQUENCE</scope>
    <source>
        <strain evidence="10">SZUA-1501</strain>
    </source>
</reference>
<proteinExistence type="inferred from homology"/>
<keyword evidence="6 7" id="KW-0472">Membrane</keyword>
<evidence type="ECO:0000259" key="8">
    <source>
        <dbReference type="Pfam" id="PF01545"/>
    </source>
</evidence>
<feature type="transmembrane region" description="Helical" evidence="7">
    <location>
        <begin position="82"/>
        <end position="99"/>
    </location>
</feature>
<dbReference type="Pfam" id="PF16916">
    <property type="entry name" value="ZT_dimer"/>
    <property type="match status" value="1"/>
</dbReference>
<dbReference type="SUPFAM" id="SSF160240">
    <property type="entry name" value="Cation efflux protein cytoplasmic domain-like"/>
    <property type="match status" value="1"/>
</dbReference>
<feature type="domain" description="Cation efflux protein cytoplasmic" evidence="9">
    <location>
        <begin position="214"/>
        <end position="289"/>
    </location>
</feature>
<dbReference type="EMBL" id="DQVE01000042">
    <property type="protein sequence ID" value="HIP98485.1"/>
    <property type="molecule type" value="Genomic_DNA"/>
</dbReference>
<sequence>MEKILDRERLVKEKKKIALMSILLNLFLSVTKITAGIIGGSSSLVADGIHSLADLAGAVSVYVGIVIANFKSDKFPYGLYKVENLVSLISGFAIFFAGFEIAKEVLLEGGVRHVENLPLVLSVVVLTIVLTFLFSRWERKKGEELHSPSLIADAEHIKTDMFSSLIVLVGILGNYFGFPIIEKIAVLFIVALVFHAGLEIALDALKVLLDVTIDKETLDKVKEIVQSHPLVEEVKSITGRSSGSYKFLELELTLKTDNFEKAHEIVHLIEKEVKRKVPFIERLLVHFEPPQEGEKVFALLLADDGTPCKDPLKCKKVELYSYDGKDLKNLGSLTLENPPTLEKGSCVNFVENLASKKVKCLLLGKNFFGKGALYAMAYYNIELGEIKNLQNLENSLKACIPAEEFLKNSC</sequence>
<dbReference type="InterPro" id="IPR050291">
    <property type="entry name" value="CDF_Transporter"/>
</dbReference>
<dbReference type="InterPro" id="IPR002524">
    <property type="entry name" value="Cation_efflux"/>
</dbReference>
<dbReference type="GO" id="GO:0008324">
    <property type="term" value="F:monoatomic cation transmembrane transporter activity"/>
    <property type="evidence" value="ECO:0007669"/>
    <property type="project" value="InterPro"/>
</dbReference>
<dbReference type="PANTHER" id="PTHR43840:SF15">
    <property type="entry name" value="MITOCHONDRIAL METAL TRANSPORTER 1-RELATED"/>
    <property type="match status" value="1"/>
</dbReference>
<feature type="domain" description="Cation efflux protein transmembrane" evidence="8">
    <location>
        <begin position="19"/>
        <end position="209"/>
    </location>
</feature>
<keyword evidence="5 7" id="KW-1133">Transmembrane helix</keyword>
<keyword evidence="4 7" id="KW-0812">Transmembrane</keyword>
<dbReference type="PANTHER" id="PTHR43840">
    <property type="entry name" value="MITOCHONDRIAL METAL TRANSPORTER 1-RELATED"/>
    <property type="match status" value="1"/>
</dbReference>
<dbReference type="InterPro" id="IPR027470">
    <property type="entry name" value="Cation_efflux_CTD"/>
</dbReference>
<feature type="transmembrane region" description="Helical" evidence="7">
    <location>
        <begin position="17"/>
        <end position="39"/>
    </location>
</feature>
<organism evidence="10 11">
    <name type="scientific">Aquifex aeolicus</name>
    <dbReference type="NCBI Taxonomy" id="63363"/>
    <lineage>
        <taxon>Bacteria</taxon>
        <taxon>Pseudomonadati</taxon>
        <taxon>Aquificota</taxon>
        <taxon>Aquificia</taxon>
        <taxon>Aquificales</taxon>
        <taxon>Aquificaceae</taxon>
        <taxon>Aquifex</taxon>
    </lineage>
</organism>
<dbReference type="GO" id="GO:0016020">
    <property type="term" value="C:membrane"/>
    <property type="evidence" value="ECO:0007669"/>
    <property type="project" value="UniProtKB-SubCell"/>
</dbReference>
<dbReference type="Gene3D" id="3.30.70.1350">
    <property type="entry name" value="Cation efflux protein, cytoplasmic domain"/>
    <property type="match status" value="1"/>
</dbReference>
<evidence type="ECO:0000313" key="10">
    <source>
        <dbReference type="EMBL" id="HIP98485.1"/>
    </source>
</evidence>